<dbReference type="Proteomes" id="UP001145742">
    <property type="component" value="Unassembled WGS sequence"/>
</dbReference>
<evidence type="ECO:0000313" key="2">
    <source>
        <dbReference type="Proteomes" id="UP001145742"/>
    </source>
</evidence>
<protein>
    <submittedName>
        <fullName evidence="1">Uncharacterized protein</fullName>
    </submittedName>
</protein>
<name>A0ABQ9D033_9PASS</name>
<reference evidence="1" key="1">
    <citation type="submission" date="2019-10" db="EMBL/GenBank/DDBJ databases">
        <authorList>
            <person name="Soares A.E.R."/>
            <person name="Aleixo A."/>
            <person name="Schneider P."/>
            <person name="Miyaki C.Y."/>
            <person name="Schneider M.P."/>
            <person name="Mello C."/>
            <person name="Vasconcelos A.T.R."/>
        </authorList>
    </citation>
    <scope>NUCLEOTIDE SEQUENCE</scope>
    <source>
        <tissue evidence="1">Muscle</tissue>
    </source>
</reference>
<proteinExistence type="predicted"/>
<accession>A0ABQ9D033</accession>
<dbReference type="EMBL" id="WHWB01034237">
    <property type="protein sequence ID" value="KAJ7412509.1"/>
    <property type="molecule type" value="Genomic_DNA"/>
</dbReference>
<dbReference type="PANTHER" id="PTHR33332">
    <property type="entry name" value="REVERSE TRANSCRIPTASE DOMAIN-CONTAINING PROTEIN"/>
    <property type="match status" value="1"/>
</dbReference>
<comment type="caution">
    <text evidence="1">The sequence shown here is derived from an EMBL/GenBank/DDBJ whole genome shotgun (WGS) entry which is preliminary data.</text>
</comment>
<gene>
    <name evidence="1" type="ORF">WISP_95914</name>
</gene>
<organism evidence="1 2">
    <name type="scientific">Willisornis vidua</name>
    <name type="common">Xingu scale-backed antbird</name>
    <dbReference type="NCBI Taxonomy" id="1566151"/>
    <lineage>
        <taxon>Eukaryota</taxon>
        <taxon>Metazoa</taxon>
        <taxon>Chordata</taxon>
        <taxon>Craniata</taxon>
        <taxon>Vertebrata</taxon>
        <taxon>Euteleostomi</taxon>
        <taxon>Archelosauria</taxon>
        <taxon>Archosauria</taxon>
        <taxon>Dinosauria</taxon>
        <taxon>Saurischia</taxon>
        <taxon>Theropoda</taxon>
        <taxon>Coelurosauria</taxon>
        <taxon>Aves</taxon>
        <taxon>Neognathae</taxon>
        <taxon>Neoaves</taxon>
        <taxon>Telluraves</taxon>
        <taxon>Australaves</taxon>
        <taxon>Passeriformes</taxon>
        <taxon>Thamnophilidae</taxon>
        <taxon>Willisornis</taxon>
    </lineage>
</organism>
<evidence type="ECO:0000313" key="1">
    <source>
        <dbReference type="EMBL" id="KAJ7412509.1"/>
    </source>
</evidence>
<keyword evidence="2" id="KW-1185">Reference proteome</keyword>
<sequence>MAEDTNMDDNFMQQVLRELTHKDAHLDLLLINKVDLMRKVDIGDGLGQRNLTDQGKPSDVIILDFSEAFNTVSHRLLLDKMFIPQLDKHIKWWSSLSGPVLFNIFINDLDAGLEGTLSKFAADTKLEELLTLLKAGRPYKETSTD</sequence>